<proteinExistence type="predicted"/>
<feature type="transmembrane region" description="Helical" evidence="6">
    <location>
        <begin position="278"/>
        <end position="302"/>
    </location>
</feature>
<feature type="transmembrane region" description="Helical" evidence="6">
    <location>
        <begin position="161"/>
        <end position="181"/>
    </location>
</feature>
<keyword evidence="9" id="KW-1185">Reference proteome</keyword>
<dbReference type="STRING" id="204773.HEAR0544"/>
<dbReference type="HOGENOM" id="CLU_075540_0_0_4"/>
<keyword evidence="2" id="KW-1003">Cell membrane</keyword>
<keyword evidence="4 6" id="KW-1133">Transmembrane helix</keyword>
<dbReference type="GO" id="GO:0005886">
    <property type="term" value="C:plasma membrane"/>
    <property type="evidence" value="ECO:0007669"/>
    <property type="project" value="UniProtKB-SubCell"/>
</dbReference>
<dbReference type="GO" id="GO:0006825">
    <property type="term" value="P:copper ion transport"/>
    <property type="evidence" value="ECO:0007669"/>
    <property type="project" value="InterPro"/>
</dbReference>
<accession>A4G2L5</accession>
<evidence type="ECO:0000256" key="4">
    <source>
        <dbReference type="ARBA" id="ARBA00022989"/>
    </source>
</evidence>
<dbReference type="EMBL" id="CU207211">
    <property type="protein sequence ID" value="CAL60752.1"/>
    <property type="molecule type" value="Genomic_DNA"/>
</dbReference>
<evidence type="ECO:0000313" key="9">
    <source>
        <dbReference type="Proteomes" id="UP000006697"/>
    </source>
</evidence>
<feature type="transmembrane region" description="Helical" evidence="6">
    <location>
        <begin position="12"/>
        <end position="36"/>
    </location>
</feature>
<feature type="transmembrane region" description="Helical" evidence="6">
    <location>
        <begin position="48"/>
        <end position="68"/>
    </location>
</feature>
<feature type="transmembrane region" description="Helical" evidence="6">
    <location>
        <begin position="234"/>
        <end position="258"/>
    </location>
</feature>
<dbReference type="OrthoDB" id="6053803at2"/>
<dbReference type="Proteomes" id="UP000006697">
    <property type="component" value="Chromosome"/>
</dbReference>
<keyword evidence="5 6" id="KW-0472">Membrane</keyword>
<dbReference type="eggNOG" id="COG1276">
    <property type="taxonomic scope" value="Bacteria"/>
</dbReference>
<dbReference type="Pfam" id="PF05425">
    <property type="entry name" value="CopD"/>
    <property type="match status" value="1"/>
</dbReference>
<dbReference type="AlphaFoldDB" id="A4G2L5"/>
<dbReference type="InterPro" id="IPR032694">
    <property type="entry name" value="CopC/D"/>
</dbReference>
<dbReference type="InterPro" id="IPR008457">
    <property type="entry name" value="Cu-R_CopD_dom"/>
</dbReference>
<feature type="transmembrane region" description="Helical" evidence="6">
    <location>
        <begin position="202"/>
        <end position="222"/>
    </location>
</feature>
<evidence type="ECO:0000259" key="7">
    <source>
        <dbReference type="Pfam" id="PF05425"/>
    </source>
</evidence>
<evidence type="ECO:0000313" key="8">
    <source>
        <dbReference type="EMBL" id="CAL60752.1"/>
    </source>
</evidence>
<evidence type="ECO:0000256" key="3">
    <source>
        <dbReference type="ARBA" id="ARBA00022692"/>
    </source>
</evidence>
<evidence type="ECO:0000256" key="1">
    <source>
        <dbReference type="ARBA" id="ARBA00004651"/>
    </source>
</evidence>
<protein>
    <submittedName>
        <fullName evidence="8">Copper resistance D transmembrane protein (Copper resistance D) (CopD-like)</fullName>
    </submittedName>
</protein>
<reference evidence="8 9" key="1">
    <citation type="journal article" date="2007" name="PLoS Genet.">
        <title>A tale of two oxidation states: bacterial colonization of arsenic-rich environments.</title>
        <authorList>
            <person name="Muller D."/>
            <person name="Medigue C."/>
            <person name="Koechler S."/>
            <person name="Barbe V."/>
            <person name="Barakat M."/>
            <person name="Talla E."/>
            <person name="Bonnefoy V."/>
            <person name="Krin E."/>
            <person name="Arsene-Ploetze F."/>
            <person name="Carapito C."/>
            <person name="Chandler M."/>
            <person name="Cournoyer B."/>
            <person name="Cruveiller S."/>
            <person name="Dossat C."/>
            <person name="Duval S."/>
            <person name="Heymann M."/>
            <person name="Leize E."/>
            <person name="Lieutaud A."/>
            <person name="Lievremont D."/>
            <person name="Makita Y."/>
            <person name="Mangenot S."/>
            <person name="Nitschke W."/>
            <person name="Ortet P."/>
            <person name="Perdrial N."/>
            <person name="Schoepp B."/>
            <person name="Siguier N."/>
            <person name="Simeonova D.D."/>
            <person name="Rouy Z."/>
            <person name="Segurens B."/>
            <person name="Turlin E."/>
            <person name="Vallenet D."/>
            <person name="Van Dorsselaer A."/>
            <person name="Weiss S."/>
            <person name="Weissenbach J."/>
            <person name="Lett M.C."/>
            <person name="Danchin A."/>
            <person name="Bertin P.N."/>
        </authorList>
    </citation>
    <scope>NUCLEOTIDE SEQUENCE [LARGE SCALE GENOMIC DNA]</scope>
    <source>
        <strain evidence="9">ULPAs1</strain>
    </source>
</reference>
<dbReference type="InterPro" id="IPR047689">
    <property type="entry name" value="CopD"/>
</dbReference>
<feature type="transmembrane region" description="Helical" evidence="6">
    <location>
        <begin position="96"/>
        <end position="115"/>
    </location>
</feature>
<name>A4G2L5_HERAR</name>
<keyword evidence="3 6" id="KW-0812">Transmembrane</keyword>
<dbReference type="PANTHER" id="PTHR34820">
    <property type="entry name" value="INNER MEMBRANE PROTEIN YEBZ"/>
    <property type="match status" value="1"/>
</dbReference>
<dbReference type="PANTHER" id="PTHR34820:SF4">
    <property type="entry name" value="INNER MEMBRANE PROTEIN YEBZ"/>
    <property type="match status" value="1"/>
</dbReference>
<comment type="subcellular location">
    <subcellularLocation>
        <location evidence="1">Cell membrane</location>
        <topology evidence="1">Multi-pass membrane protein</topology>
    </subcellularLocation>
</comment>
<feature type="domain" description="Copper resistance protein D" evidence="7">
    <location>
        <begin position="196"/>
        <end position="300"/>
    </location>
</feature>
<evidence type="ECO:0000256" key="5">
    <source>
        <dbReference type="ARBA" id="ARBA00023136"/>
    </source>
</evidence>
<evidence type="ECO:0000256" key="2">
    <source>
        <dbReference type="ARBA" id="ARBA00022475"/>
    </source>
</evidence>
<dbReference type="KEGG" id="har:HEAR0544"/>
<dbReference type="NCBIfam" id="NF033808">
    <property type="entry name" value="copper_CopD"/>
    <property type="match status" value="1"/>
</dbReference>
<feature type="transmembrane region" description="Helical" evidence="6">
    <location>
        <begin position="122"/>
        <end position="141"/>
    </location>
</feature>
<sequence>MADDWLNIALRFGLYIGTATLFGVAVFGIFAHSLTAQFAALGTRFKTGLLMAVGLNIVLSLMSMLVSAKAMSGSESYDELTAHIIGMVITGTDMGIAWLVRMAGLLICALIILVGKWQNKRFVPLAIISAVSFATFAWSGHAAMHEGIVKAGHLMSDITHLLAAGAWVGALFSLVTLATFNPHSTPNALEVLSKTSSGFAKLGTVIVGALVVTGLANYLLIAGPSLNVLTSTQYGLLLVIKLGLFMGMLAIAAANRYLLSPKVEIAIRLDNGVEACRLLRVSLITETSLALLVVACVAWLGVLSPVAHRAS</sequence>
<gene>
    <name evidence="8" type="ordered locus">HEAR0544</name>
</gene>
<organism evidence="8 9">
    <name type="scientific">Herminiimonas arsenicoxydans</name>
    <dbReference type="NCBI Taxonomy" id="204773"/>
    <lineage>
        <taxon>Bacteria</taxon>
        <taxon>Pseudomonadati</taxon>
        <taxon>Pseudomonadota</taxon>
        <taxon>Betaproteobacteria</taxon>
        <taxon>Burkholderiales</taxon>
        <taxon>Oxalobacteraceae</taxon>
        <taxon>Herminiimonas</taxon>
    </lineage>
</organism>
<evidence type="ECO:0000256" key="6">
    <source>
        <dbReference type="SAM" id="Phobius"/>
    </source>
</evidence>